<feature type="domain" description="Heparan-alpha-glucosaminide N-acetyltransferase catalytic" evidence="2">
    <location>
        <begin position="18"/>
        <end position="234"/>
    </location>
</feature>
<organism evidence="3 4">
    <name type="scientific">Enterovirga rhinocerotis</name>
    <dbReference type="NCBI Taxonomy" id="1339210"/>
    <lineage>
        <taxon>Bacteria</taxon>
        <taxon>Pseudomonadati</taxon>
        <taxon>Pseudomonadota</taxon>
        <taxon>Alphaproteobacteria</taxon>
        <taxon>Hyphomicrobiales</taxon>
        <taxon>Methylobacteriaceae</taxon>
        <taxon>Enterovirga</taxon>
    </lineage>
</organism>
<keyword evidence="1" id="KW-0812">Transmembrane</keyword>
<proteinExistence type="predicted"/>
<sequence length="328" mass="35104">MIPVTNTELEGRARSAPRIPAIDIARGLAVVAMVVYHTAWDLSTLALVDLDVTGSREWNLFARSIAASFLVLVGIGLVLAHGDGIRWPHFLRRVAVIATGALAITAATAFFFPSSYIFFGILHNIALSSLIAVPFLALPPLVTAAVGLAMLYLPTVVAGGVFDTPILAFLGLGRIPPVTYDWVPVVPWTGYVLAGIAVARLVAGVLPRGEGGRIGRLFATLGRYSLVIYLLHQPLIFGALFGVQKLVGPNPRAEIAPFVRDCTQTCTASGQEEGYCRSRCERTVTCTADALRREGIWAAVRDGTASAEFRQRAGNRHAECLKKTLEGG</sequence>
<keyword evidence="4" id="KW-1185">Reference proteome</keyword>
<dbReference type="OrthoDB" id="9807591at2"/>
<keyword evidence="1" id="KW-1133">Transmembrane helix</keyword>
<feature type="transmembrane region" description="Helical" evidence="1">
    <location>
        <begin position="94"/>
        <end position="112"/>
    </location>
</feature>
<accession>A0A4R7C4I6</accession>
<protein>
    <submittedName>
        <fullName evidence="3">Putative membrane protein</fullName>
    </submittedName>
</protein>
<dbReference type="AlphaFoldDB" id="A0A4R7C4I6"/>
<dbReference type="InterPro" id="IPR012429">
    <property type="entry name" value="HGSNAT_cat"/>
</dbReference>
<evidence type="ECO:0000313" key="4">
    <source>
        <dbReference type="Proteomes" id="UP000295122"/>
    </source>
</evidence>
<dbReference type="RefSeq" id="WP_133768303.1">
    <property type="nucleotide sequence ID" value="NZ_SNZR01000011.1"/>
</dbReference>
<comment type="caution">
    <text evidence="3">The sequence shown here is derived from an EMBL/GenBank/DDBJ whole genome shotgun (WGS) entry which is preliminary data.</text>
</comment>
<feature type="transmembrane region" description="Helical" evidence="1">
    <location>
        <begin position="150"/>
        <end position="173"/>
    </location>
</feature>
<keyword evidence="1" id="KW-0472">Membrane</keyword>
<evidence type="ECO:0000313" key="3">
    <source>
        <dbReference type="EMBL" id="TDR93288.1"/>
    </source>
</evidence>
<feature type="transmembrane region" description="Helical" evidence="1">
    <location>
        <begin position="60"/>
        <end position="82"/>
    </location>
</feature>
<dbReference type="EMBL" id="SNZR01000011">
    <property type="protein sequence ID" value="TDR93288.1"/>
    <property type="molecule type" value="Genomic_DNA"/>
</dbReference>
<evidence type="ECO:0000259" key="2">
    <source>
        <dbReference type="Pfam" id="PF07786"/>
    </source>
</evidence>
<feature type="transmembrane region" description="Helical" evidence="1">
    <location>
        <begin position="118"/>
        <end position="138"/>
    </location>
</feature>
<dbReference type="Pfam" id="PF07786">
    <property type="entry name" value="HGSNAT_cat"/>
    <property type="match status" value="1"/>
</dbReference>
<dbReference type="Proteomes" id="UP000295122">
    <property type="component" value="Unassembled WGS sequence"/>
</dbReference>
<reference evidence="3 4" key="1">
    <citation type="submission" date="2019-03" db="EMBL/GenBank/DDBJ databases">
        <title>Genomic Encyclopedia of Type Strains, Phase IV (KMG-IV): sequencing the most valuable type-strain genomes for metagenomic binning, comparative biology and taxonomic classification.</title>
        <authorList>
            <person name="Goeker M."/>
        </authorList>
    </citation>
    <scope>NUCLEOTIDE SEQUENCE [LARGE SCALE GENOMIC DNA]</scope>
    <source>
        <strain evidence="3 4">DSM 25903</strain>
    </source>
</reference>
<feature type="transmembrane region" description="Helical" evidence="1">
    <location>
        <begin position="21"/>
        <end position="40"/>
    </location>
</feature>
<feature type="transmembrane region" description="Helical" evidence="1">
    <location>
        <begin position="185"/>
        <end position="203"/>
    </location>
</feature>
<evidence type="ECO:0000256" key="1">
    <source>
        <dbReference type="SAM" id="Phobius"/>
    </source>
</evidence>
<gene>
    <name evidence="3" type="ORF">EV668_0544</name>
</gene>
<feature type="transmembrane region" description="Helical" evidence="1">
    <location>
        <begin position="224"/>
        <end position="243"/>
    </location>
</feature>
<name>A0A4R7C4I6_9HYPH</name>